<accession>A0A9D4YRN5</accession>
<name>A0A9D4YRN5_RHISA</name>
<gene>
    <name evidence="2" type="ORF">HPB52_025260</name>
</gene>
<comment type="caution">
    <text evidence="2">The sequence shown here is derived from an EMBL/GenBank/DDBJ whole genome shotgun (WGS) entry which is preliminary data.</text>
</comment>
<reference evidence="2" key="2">
    <citation type="submission" date="2021-09" db="EMBL/GenBank/DDBJ databases">
        <authorList>
            <person name="Jia N."/>
            <person name="Wang J."/>
            <person name="Shi W."/>
            <person name="Du L."/>
            <person name="Sun Y."/>
            <person name="Zhan W."/>
            <person name="Jiang J."/>
            <person name="Wang Q."/>
            <person name="Zhang B."/>
            <person name="Ji P."/>
            <person name="Sakyi L.B."/>
            <person name="Cui X."/>
            <person name="Yuan T."/>
            <person name="Jiang B."/>
            <person name="Yang W."/>
            <person name="Lam T.T.-Y."/>
            <person name="Chang Q."/>
            <person name="Ding S."/>
            <person name="Wang X."/>
            <person name="Zhu J."/>
            <person name="Ruan X."/>
            <person name="Zhao L."/>
            <person name="Wei J."/>
            <person name="Que T."/>
            <person name="Du C."/>
            <person name="Cheng J."/>
            <person name="Dai P."/>
            <person name="Han X."/>
            <person name="Huang E."/>
            <person name="Gao Y."/>
            <person name="Liu J."/>
            <person name="Shao H."/>
            <person name="Ye R."/>
            <person name="Li L."/>
            <person name="Wei W."/>
            <person name="Wang X."/>
            <person name="Wang C."/>
            <person name="Huo Q."/>
            <person name="Li W."/>
            <person name="Guo W."/>
            <person name="Chen H."/>
            <person name="Chen S."/>
            <person name="Zhou L."/>
            <person name="Zhou L."/>
            <person name="Ni X."/>
            <person name="Tian J."/>
            <person name="Zhou Y."/>
            <person name="Sheng Y."/>
            <person name="Liu T."/>
            <person name="Pan Y."/>
            <person name="Xia L."/>
            <person name="Li J."/>
            <person name="Zhao F."/>
            <person name="Cao W."/>
        </authorList>
    </citation>
    <scope>NUCLEOTIDE SEQUENCE</scope>
    <source>
        <strain evidence="2">Rsan-2018</strain>
        <tissue evidence="2">Larvae</tissue>
    </source>
</reference>
<evidence type="ECO:0000313" key="2">
    <source>
        <dbReference type="EMBL" id="KAH7986020.1"/>
    </source>
</evidence>
<organism evidence="2 3">
    <name type="scientific">Rhipicephalus sanguineus</name>
    <name type="common">Brown dog tick</name>
    <name type="synonym">Ixodes sanguineus</name>
    <dbReference type="NCBI Taxonomy" id="34632"/>
    <lineage>
        <taxon>Eukaryota</taxon>
        <taxon>Metazoa</taxon>
        <taxon>Ecdysozoa</taxon>
        <taxon>Arthropoda</taxon>
        <taxon>Chelicerata</taxon>
        <taxon>Arachnida</taxon>
        <taxon>Acari</taxon>
        <taxon>Parasitiformes</taxon>
        <taxon>Ixodida</taxon>
        <taxon>Ixodoidea</taxon>
        <taxon>Ixodidae</taxon>
        <taxon>Rhipicephalinae</taxon>
        <taxon>Rhipicephalus</taxon>
        <taxon>Rhipicephalus</taxon>
    </lineage>
</organism>
<evidence type="ECO:0000256" key="1">
    <source>
        <dbReference type="SAM" id="MobiDB-lite"/>
    </source>
</evidence>
<sequence length="121" mass="12920">MTLTEIEADMIAGKRNAVQKKIGDFFAPSSADQVTRLHHIAQLYCGKVNSAGVLTKLRLEEDPLREGGEEVSSSGAACPMGLERPPLGPLPPSRRLKGCSKGPRLPPNMAAVPSRRSNESA</sequence>
<protein>
    <submittedName>
        <fullName evidence="2">Uncharacterized protein</fullName>
    </submittedName>
</protein>
<dbReference type="AlphaFoldDB" id="A0A9D4YRN5"/>
<keyword evidence="3" id="KW-1185">Reference proteome</keyword>
<proteinExistence type="predicted"/>
<dbReference type="Proteomes" id="UP000821837">
    <property type="component" value="Unassembled WGS sequence"/>
</dbReference>
<reference evidence="2" key="1">
    <citation type="journal article" date="2020" name="Cell">
        <title>Large-Scale Comparative Analyses of Tick Genomes Elucidate Their Genetic Diversity and Vector Capacities.</title>
        <authorList>
            <consortium name="Tick Genome and Microbiome Consortium (TIGMIC)"/>
            <person name="Jia N."/>
            <person name="Wang J."/>
            <person name="Shi W."/>
            <person name="Du L."/>
            <person name="Sun Y."/>
            <person name="Zhan W."/>
            <person name="Jiang J.F."/>
            <person name="Wang Q."/>
            <person name="Zhang B."/>
            <person name="Ji P."/>
            <person name="Bell-Sakyi L."/>
            <person name="Cui X.M."/>
            <person name="Yuan T.T."/>
            <person name="Jiang B.G."/>
            <person name="Yang W.F."/>
            <person name="Lam T.T."/>
            <person name="Chang Q.C."/>
            <person name="Ding S.J."/>
            <person name="Wang X.J."/>
            <person name="Zhu J.G."/>
            <person name="Ruan X.D."/>
            <person name="Zhao L."/>
            <person name="Wei J.T."/>
            <person name="Ye R.Z."/>
            <person name="Que T.C."/>
            <person name="Du C.H."/>
            <person name="Zhou Y.H."/>
            <person name="Cheng J.X."/>
            <person name="Dai P.F."/>
            <person name="Guo W.B."/>
            <person name="Han X.H."/>
            <person name="Huang E.J."/>
            <person name="Li L.F."/>
            <person name="Wei W."/>
            <person name="Gao Y.C."/>
            <person name="Liu J.Z."/>
            <person name="Shao H.Z."/>
            <person name="Wang X."/>
            <person name="Wang C.C."/>
            <person name="Yang T.C."/>
            <person name="Huo Q.B."/>
            <person name="Li W."/>
            <person name="Chen H.Y."/>
            <person name="Chen S.E."/>
            <person name="Zhou L.G."/>
            <person name="Ni X.B."/>
            <person name="Tian J.H."/>
            <person name="Sheng Y."/>
            <person name="Liu T."/>
            <person name="Pan Y.S."/>
            <person name="Xia L.Y."/>
            <person name="Li J."/>
            <person name="Zhao F."/>
            <person name="Cao W.C."/>
        </authorList>
    </citation>
    <scope>NUCLEOTIDE SEQUENCE</scope>
    <source>
        <strain evidence="2">Rsan-2018</strain>
    </source>
</reference>
<evidence type="ECO:0000313" key="3">
    <source>
        <dbReference type="Proteomes" id="UP000821837"/>
    </source>
</evidence>
<dbReference type="EMBL" id="JABSTV010000618">
    <property type="protein sequence ID" value="KAH7986020.1"/>
    <property type="molecule type" value="Genomic_DNA"/>
</dbReference>
<feature type="region of interest" description="Disordered" evidence="1">
    <location>
        <begin position="63"/>
        <end position="121"/>
    </location>
</feature>